<organism evidence="3 4">
    <name type="scientific">Acanthoscelides obtectus</name>
    <name type="common">Bean weevil</name>
    <name type="synonym">Bruchus obtectus</name>
    <dbReference type="NCBI Taxonomy" id="200917"/>
    <lineage>
        <taxon>Eukaryota</taxon>
        <taxon>Metazoa</taxon>
        <taxon>Ecdysozoa</taxon>
        <taxon>Arthropoda</taxon>
        <taxon>Hexapoda</taxon>
        <taxon>Insecta</taxon>
        <taxon>Pterygota</taxon>
        <taxon>Neoptera</taxon>
        <taxon>Endopterygota</taxon>
        <taxon>Coleoptera</taxon>
        <taxon>Polyphaga</taxon>
        <taxon>Cucujiformia</taxon>
        <taxon>Chrysomeloidea</taxon>
        <taxon>Chrysomelidae</taxon>
        <taxon>Bruchinae</taxon>
        <taxon>Bruchini</taxon>
        <taxon>Acanthoscelides</taxon>
    </lineage>
</organism>
<keyword evidence="4" id="KW-1185">Reference proteome</keyword>
<dbReference type="AlphaFoldDB" id="A0A9P0K7M7"/>
<evidence type="ECO:0000313" key="3">
    <source>
        <dbReference type="EMBL" id="CAH1967632.1"/>
    </source>
</evidence>
<gene>
    <name evidence="3" type="ORF">ACAOBT_LOCUS7475</name>
</gene>
<comment type="caution">
    <text evidence="3">The sequence shown here is derived from an EMBL/GenBank/DDBJ whole genome shotgun (WGS) entry which is preliminary data.</text>
</comment>
<reference evidence="3" key="1">
    <citation type="submission" date="2022-03" db="EMBL/GenBank/DDBJ databases">
        <authorList>
            <person name="Sayadi A."/>
        </authorList>
    </citation>
    <scope>NUCLEOTIDE SEQUENCE</scope>
</reference>
<evidence type="ECO:0000256" key="1">
    <source>
        <dbReference type="SAM" id="MobiDB-lite"/>
    </source>
</evidence>
<evidence type="ECO:0000313" key="4">
    <source>
        <dbReference type="Proteomes" id="UP001152888"/>
    </source>
</evidence>
<dbReference type="PANTHER" id="PTHR46599">
    <property type="entry name" value="PIGGYBAC TRANSPOSABLE ELEMENT-DERIVED PROTEIN 4"/>
    <property type="match status" value="1"/>
</dbReference>
<protein>
    <recommendedName>
        <fullName evidence="2">PiggyBac transposable element-derived protein domain-containing protein</fullName>
    </recommendedName>
</protein>
<dbReference type="PANTHER" id="PTHR46599:SF3">
    <property type="entry name" value="PIGGYBAC TRANSPOSABLE ELEMENT-DERIVED PROTEIN 4"/>
    <property type="match status" value="1"/>
</dbReference>
<evidence type="ECO:0000259" key="2">
    <source>
        <dbReference type="Pfam" id="PF13843"/>
    </source>
</evidence>
<sequence length="633" mass="72522">MSSRSKKIVELALQMEEHTDDESDSDPFSAVDSDLDPMFLPSSNDELSDSSDISLTEIIGQKKKFTKTTGERPEQVYNFENQPCCSKSLPVAEFQEAGVQNEDGTQNLNVSSTETGDNLENVLDEEEAADQNEHTWREPVGNHQVFDYSAESGLHAGYAAVLINNLSPYSCFRYFVDDEIINEMVNQTNLYATQVLFEAEDVSRESRLHRWVPTDKGEMLKFIGIVAYMGMVRMPSLEKYWSTDELFQISIIPKVMSRNRFQLLLRMWHFSDNNDCPEGDRLHKIKPLLDALVKKFQEIYTPGRTFCIDESVVPFQGRLLFKQYIPNKTHKYGVKLFKLCSDNGYSWNIRIYAGKEKQERDASVGTNIVLKLSQDLLDTGRTTVADNYYTSLELANILLDHKTHYIGTLRANRRGNPKEVILKKLKKGEIFGLENGRGVCVLKWKDKRDVLLLSTKHTTETVDVQRRTGIVKKPRAVMEYNEAKSSIDQSDQMASYHSPVRKSLKWYRKLAIEFLLGTALVNAHIVYNLLANKKLKIPEFREEVIRSLFTDHGDAGELDVRQEKITKKTAKIHTLCRKEGQFDKVRKYCKGCYAKKLRGEITKNCVKKVVTFCGVCDDQPHFCLNCFNTTHAK</sequence>
<dbReference type="EMBL" id="CAKOFQ010006745">
    <property type="protein sequence ID" value="CAH1967632.1"/>
    <property type="molecule type" value="Genomic_DNA"/>
</dbReference>
<dbReference type="Proteomes" id="UP001152888">
    <property type="component" value="Unassembled WGS sequence"/>
</dbReference>
<name>A0A9P0K7M7_ACAOB</name>
<dbReference type="Pfam" id="PF13843">
    <property type="entry name" value="DDE_Tnp_1_7"/>
    <property type="match status" value="1"/>
</dbReference>
<dbReference type="InterPro" id="IPR029526">
    <property type="entry name" value="PGBD"/>
</dbReference>
<feature type="domain" description="PiggyBac transposable element-derived protein" evidence="2">
    <location>
        <begin position="167"/>
        <end position="524"/>
    </location>
</feature>
<proteinExistence type="predicted"/>
<accession>A0A9P0K7M7</accession>
<feature type="region of interest" description="Disordered" evidence="1">
    <location>
        <begin position="1"/>
        <end position="49"/>
    </location>
</feature>
<dbReference type="OrthoDB" id="6602143at2759"/>